<sequence>MTEAQGGVALLVARSSDEAVAAGSRSRSATRVLVGGGPVAKGFRWRPIRLVLSSAKKMERPIGDGRGDWFSFFGGRRVSD</sequence>
<keyword evidence="2" id="KW-1185">Reference proteome</keyword>
<dbReference type="Proteomes" id="UP001164929">
    <property type="component" value="Chromosome 19"/>
</dbReference>
<organism evidence="1 2">
    <name type="scientific">Populus alba x Populus x berolinensis</name>
    <dbReference type="NCBI Taxonomy" id="444605"/>
    <lineage>
        <taxon>Eukaryota</taxon>
        <taxon>Viridiplantae</taxon>
        <taxon>Streptophyta</taxon>
        <taxon>Embryophyta</taxon>
        <taxon>Tracheophyta</taxon>
        <taxon>Spermatophyta</taxon>
        <taxon>Magnoliopsida</taxon>
        <taxon>eudicotyledons</taxon>
        <taxon>Gunneridae</taxon>
        <taxon>Pentapetalae</taxon>
        <taxon>rosids</taxon>
        <taxon>fabids</taxon>
        <taxon>Malpighiales</taxon>
        <taxon>Salicaceae</taxon>
        <taxon>Saliceae</taxon>
        <taxon>Populus</taxon>
    </lineage>
</organism>
<comment type="caution">
    <text evidence="1">The sequence shown here is derived from an EMBL/GenBank/DDBJ whole genome shotgun (WGS) entry which is preliminary data.</text>
</comment>
<gene>
    <name evidence="1" type="ORF">NC653_041146</name>
</gene>
<reference evidence="1" key="1">
    <citation type="journal article" date="2023" name="Mol. Ecol. Resour.">
        <title>Chromosome-level genome assembly of a triploid poplar Populus alba 'Berolinensis'.</title>
        <authorList>
            <person name="Chen S."/>
            <person name="Yu Y."/>
            <person name="Wang X."/>
            <person name="Wang S."/>
            <person name="Zhang T."/>
            <person name="Zhou Y."/>
            <person name="He R."/>
            <person name="Meng N."/>
            <person name="Wang Y."/>
            <person name="Liu W."/>
            <person name="Liu Z."/>
            <person name="Liu J."/>
            <person name="Guo Q."/>
            <person name="Huang H."/>
            <person name="Sederoff R.R."/>
            <person name="Wang G."/>
            <person name="Qu G."/>
            <person name="Chen S."/>
        </authorList>
    </citation>
    <scope>NUCLEOTIDE SEQUENCE</scope>
    <source>
        <strain evidence="1">SC-2020</strain>
    </source>
</reference>
<dbReference type="AlphaFoldDB" id="A0AAD6L8T4"/>
<evidence type="ECO:0000313" key="2">
    <source>
        <dbReference type="Proteomes" id="UP001164929"/>
    </source>
</evidence>
<dbReference type="EMBL" id="JAQIZT010000019">
    <property type="protein sequence ID" value="KAJ6951898.1"/>
    <property type="molecule type" value="Genomic_DNA"/>
</dbReference>
<protein>
    <submittedName>
        <fullName evidence="1">Uncharacterized protein</fullName>
    </submittedName>
</protein>
<evidence type="ECO:0000313" key="1">
    <source>
        <dbReference type="EMBL" id="KAJ6951898.1"/>
    </source>
</evidence>
<name>A0AAD6L8T4_9ROSI</name>
<proteinExistence type="predicted"/>
<accession>A0AAD6L8T4</accession>